<evidence type="ECO:0000313" key="3">
    <source>
        <dbReference type="Proteomes" id="UP001422759"/>
    </source>
</evidence>
<comment type="caution">
    <text evidence="2">The sequence shown here is derived from an EMBL/GenBank/DDBJ whole genome shotgun (WGS) entry which is preliminary data.</text>
</comment>
<evidence type="ECO:0000313" key="2">
    <source>
        <dbReference type="EMBL" id="GAA2134820.1"/>
    </source>
</evidence>
<accession>A0ABP5KRY6</accession>
<reference evidence="3" key="1">
    <citation type="journal article" date="2019" name="Int. J. Syst. Evol. Microbiol.">
        <title>The Global Catalogue of Microorganisms (GCM) 10K type strain sequencing project: providing services to taxonomists for standard genome sequencing and annotation.</title>
        <authorList>
            <consortium name="The Broad Institute Genomics Platform"/>
            <consortium name="The Broad Institute Genome Sequencing Center for Infectious Disease"/>
            <person name="Wu L."/>
            <person name="Ma J."/>
        </authorList>
    </citation>
    <scope>NUCLEOTIDE SEQUENCE [LARGE SCALE GENOMIC DNA]</scope>
    <source>
        <strain evidence="3">JCM 14560</strain>
    </source>
</reference>
<gene>
    <name evidence="2" type="ORF">GCM10009760_12550</name>
</gene>
<name>A0ABP5KRY6_9ACTN</name>
<proteinExistence type="predicted"/>
<feature type="region of interest" description="Disordered" evidence="1">
    <location>
        <begin position="53"/>
        <end position="75"/>
    </location>
</feature>
<evidence type="ECO:0008006" key="4">
    <source>
        <dbReference type="Google" id="ProtNLM"/>
    </source>
</evidence>
<feature type="compositionally biased region" description="Basic and acidic residues" evidence="1">
    <location>
        <begin position="65"/>
        <end position="75"/>
    </location>
</feature>
<keyword evidence="3" id="KW-1185">Reference proteome</keyword>
<sequence>MAALAWPTSGTVTRAATPAIAPRRAGEAEMRMEKVLCDACEVSCRVRALRKPGRLGSGFTPSRTATHERARRYGD</sequence>
<organism evidence="2 3">
    <name type="scientific">Kitasatospora kazusensis</name>
    <dbReference type="NCBI Taxonomy" id="407974"/>
    <lineage>
        <taxon>Bacteria</taxon>
        <taxon>Bacillati</taxon>
        <taxon>Actinomycetota</taxon>
        <taxon>Actinomycetes</taxon>
        <taxon>Kitasatosporales</taxon>
        <taxon>Streptomycetaceae</taxon>
        <taxon>Kitasatospora</taxon>
    </lineage>
</organism>
<dbReference type="Proteomes" id="UP001422759">
    <property type="component" value="Unassembled WGS sequence"/>
</dbReference>
<dbReference type="EMBL" id="BAAANT010000005">
    <property type="protein sequence ID" value="GAA2134820.1"/>
    <property type="molecule type" value="Genomic_DNA"/>
</dbReference>
<evidence type="ECO:0000256" key="1">
    <source>
        <dbReference type="SAM" id="MobiDB-lite"/>
    </source>
</evidence>
<protein>
    <recommendedName>
        <fullName evidence="4">4Fe-4S Mo/W bis-MGD-type domain-containing protein</fullName>
    </recommendedName>
</protein>